<evidence type="ECO:0000313" key="3">
    <source>
        <dbReference type="Proteomes" id="UP000823772"/>
    </source>
</evidence>
<dbReference type="EMBL" id="JADILY010000051">
    <property type="protein sequence ID" value="MBO8481392.1"/>
    <property type="molecule type" value="Genomic_DNA"/>
</dbReference>
<dbReference type="GO" id="GO:0016020">
    <property type="term" value="C:membrane"/>
    <property type="evidence" value="ECO:0007669"/>
    <property type="project" value="InterPro"/>
</dbReference>
<evidence type="ECO:0000313" key="2">
    <source>
        <dbReference type="EMBL" id="MBO8481392.1"/>
    </source>
</evidence>
<evidence type="ECO:0000259" key="1">
    <source>
        <dbReference type="Pfam" id="PF03412"/>
    </source>
</evidence>
<comment type="caution">
    <text evidence="2">The sequence shown here is derived from an EMBL/GenBank/DDBJ whole genome shotgun (WGS) entry which is preliminary data.</text>
</comment>
<name>A0A9D9IZ99_9BACT</name>
<dbReference type="AlphaFoldDB" id="A0A9D9IZ99"/>
<gene>
    <name evidence="2" type="ORF">IAC87_02465</name>
</gene>
<organism evidence="2 3">
    <name type="scientific">Candidatus Merdivivens faecigallinarum</name>
    <dbReference type="NCBI Taxonomy" id="2840871"/>
    <lineage>
        <taxon>Bacteria</taxon>
        <taxon>Pseudomonadati</taxon>
        <taxon>Bacteroidota</taxon>
        <taxon>Bacteroidia</taxon>
        <taxon>Bacteroidales</taxon>
        <taxon>Muribaculaceae</taxon>
        <taxon>Muribaculaceae incertae sedis</taxon>
        <taxon>Candidatus Merdivivens</taxon>
    </lineage>
</organism>
<proteinExistence type="predicted"/>
<accession>A0A9D9IZ99</accession>
<dbReference type="Pfam" id="PF03412">
    <property type="entry name" value="Peptidase_C39"/>
    <property type="match status" value="1"/>
</dbReference>
<protein>
    <recommendedName>
        <fullName evidence="1">Peptidase C39 domain-containing protein</fullName>
    </recommendedName>
</protein>
<dbReference type="GO" id="GO:0006508">
    <property type="term" value="P:proteolysis"/>
    <property type="evidence" value="ECO:0007669"/>
    <property type="project" value="InterPro"/>
</dbReference>
<reference evidence="2" key="1">
    <citation type="submission" date="2020-10" db="EMBL/GenBank/DDBJ databases">
        <authorList>
            <person name="Gilroy R."/>
        </authorList>
    </citation>
    <scope>NUCLEOTIDE SEQUENCE</scope>
    <source>
        <strain evidence="2">B3-2255</strain>
    </source>
</reference>
<reference evidence="2" key="2">
    <citation type="journal article" date="2021" name="PeerJ">
        <title>Extensive microbial diversity within the chicken gut microbiome revealed by metagenomics and culture.</title>
        <authorList>
            <person name="Gilroy R."/>
            <person name="Ravi A."/>
            <person name="Getino M."/>
            <person name="Pursley I."/>
            <person name="Horton D.L."/>
            <person name="Alikhan N.F."/>
            <person name="Baker D."/>
            <person name="Gharbi K."/>
            <person name="Hall N."/>
            <person name="Watson M."/>
            <person name="Adriaenssens E.M."/>
            <person name="Foster-Nyarko E."/>
            <person name="Jarju S."/>
            <person name="Secka A."/>
            <person name="Antonio M."/>
            <person name="Oren A."/>
            <person name="Chaudhuri R.R."/>
            <person name="La Ragione R."/>
            <person name="Hildebrand F."/>
            <person name="Pallen M.J."/>
        </authorList>
    </citation>
    <scope>NUCLEOTIDE SEQUENCE</scope>
    <source>
        <strain evidence="2">B3-2255</strain>
    </source>
</reference>
<feature type="domain" description="Peptidase C39" evidence="1">
    <location>
        <begin position="5"/>
        <end position="41"/>
    </location>
</feature>
<dbReference type="GO" id="GO:0008233">
    <property type="term" value="F:peptidase activity"/>
    <property type="evidence" value="ECO:0007669"/>
    <property type="project" value="InterPro"/>
</dbReference>
<dbReference type="GO" id="GO:0005524">
    <property type="term" value="F:ATP binding"/>
    <property type="evidence" value="ECO:0007669"/>
    <property type="project" value="InterPro"/>
</dbReference>
<dbReference type="Proteomes" id="UP000823772">
    <property type="component" value="Unassembled WGS sequence"/>
</dbReference>
<dbReference type="Gene3D" id="3.90.70.10">
    <property type="entry name" value="Cysteine proteinases"/>
    <property type="match status" value="1"/>
</dbReference>
<sequence>MKIFPTYRQLDSMDCGPTCLKIIARHYGRNYSLQRLRDLCHGTFDSRR</sequence>
<dbReference type="InterPro" id="IPR005074">
    <property type="entry name" value="Peptidase_C39"/>
</dbReference>